<organism evidence="2 3">
    <name type="scientific">Diploscapter pachys</name>
    <dbReference type="NCBI Taxonomy" id="2018661"/>
    <lineage>
        <taxon>Eukaryota</taxon>
        <taxon>Metazoa</taxon>
        <taxon>Ecdysozoa</taxon>
        <taxon>Nematoda</taxon>
        <taxon>Chromadorea</taxon>
        <taxon>Rhabditida</taxon>
        <taxon>Rhabditina</taxon>
        <taxon>Rhabditomorpha</taxon>
        <taxon>Rhabditoidea</taxon>
        <taxon>Rhabditidae</taxon>
        <taxon>Diploscapter</taxon>
    </lineage>
</organism>
<evidence type="ECO:0000313" key="3">
    <source>
        <dbReference type="Proteomes" id="UP000218231"/>
    </source>
</evidence>
<evidence type="ECO:0000313" key="2">
    <source>
        <dbReference type="EMBL" id="PAV92814.1"/>
    </source>
</evidence>
<evidence type="ECO:0000256" key="1">
    <source>
        <dbReference type="SAM" id="MobiDB-lite"/>
    </source>
</evidence>
<keyword evidence="3" id="KW-1185">Reference proteome</keyword>
<name>A0A2A2M2W4_9BILA</name>
<sequence length="136" mass="13584">MTGGEKKKRDPGSAAGVTVMTECPPYFVTPDLVRGPPGREGTARGSGCPPRRGVDPGPSPGPSASAVARWLKRCSASARASSSRSKRATRDLKSDGPASQAATGLSSTSADGEDGAGAGVGVLPPLAPRRAPSCGR</sequence>
<reference evidence="2 3" key="1">
    <citation type="journal article" date="2017" name="Curr. Biol.">
        <title>Genome architecture and evolution of a unichromosomal asexual nematode.</title>
        <authorList>
            <person name="Fradin H."/>
            <person name="Zegar C."/>
            <person name="Gutwein M."/>
            <person name="Lucas J."/>
            <person name="Kovtun M."/>
            <person name="Corcoran D."/>
            <person name="Baugh L.R."/>
            <person name="Kiontke K."/>
            <person name="Gunsalus K."/>
            <person name="Fitch D.H."/>
            <person name="Piano F."/>
        </authorList>
    </citation>
    <scope>NUCLEOTIDE SEQUENCE [LARGE SCALE GENOMIC DNA]</scope>
    <source>
        <strain evidence="2">PF1309</strain>
    </source>
</reference>
<feature type="compositionally biased region" description="Basic and acidic residues" evidence="1">
    <location>
        <begin position="1"/>
        <end position="11"/>
    </location>
</feature>
<protein>
    <submittedName>
        <fullName evidence="2">Uncharacterized protein</fullName>
    </submittedName>
</protein>
<feature type="region of interest" description="Disordered" evidence="1">
    <location>
        <begin position="1"/>
        <end position="136"/>
    </location>
</feature>
<proteinExistence type="predicted"/>
<feature type="compositionally biased region" description="Polar residues" evidence="1">
    <location>
        <begin position="100"/>
        <end position="109"/>
    </location>
</feature>
<comment type="caution">
    <text evidence="2">The sequence shown here is derived from an EMBL/GenBank/DDBJ whole genome shotgun (WGS) entry which is preliminary data.</text>
</comment>
<dbReference type="EMBL" id="LIAE01005988">
    <property type="protein sequence ID" value="PAV92814.1"/>
    <property type="molecule type" value="Genomic_DNA"/>
</dbReference>
<feature type="compositionally biased region" description="Low complexity" evidence="1">
    <location>
        <begin position="62"/>
        <end position="83"/>
    </location>
</feature>
<dbReference type="AlphaFoldDB" id="A0A2A2M2W4"/>
<dbReference type="Proteomes" id="UP000218231">
    <property type="component" value="Unassembled WGS sequence"/>
</dbReference>
<gene>
    <name evidence="2" type="ORF">WR25_00109</name>
</gene>
<accession>A0A2A2M2W4</accession>